<dbReference type="STRING" id="1156417.Y919_04205"/>
<feature type="transmembrane region" description="Helical" evidence="1">
    <location>
        <begin position="412"/>
        <end position="440"/>
    </location>
</feature>
<feature type="transmembrane region" description="Helical" evidence="1">
    <location>
        <begin position="491"/>
        <end position="509"/>
    </location>
</feature>
<sequence>MGRKIKFMKTILALIFTIIVLIGFHTYNYLEIQSLKFSDKWGRGIEIGKAFVNREPIIGNYKDKLLIATFNKEGRLLCYLMSKTGKVLESNLSNEDININRIKNIYLFENKLFYVKDNKLKLSYYNEGAGFTESVKLLDNIKGFTLNKIQDELYIGTYGDKNIDIYKFENDELKRIYEMNNKWNVRNIYLKEINGGKYIFIADKADLNINDILLVRFDKLDNEAKKIMNIKSGFNAVIRDIKIEIVDNKIFFAYLVTNTKNRSRTYLELKVLNAETFNLEVSRKITDSYINGVAALGGNSISVYKENGKIKIICSGINMRNKYAMYSDIFELEVDKQGNVLNVIFISNTGGQSKRPSFIRTEFGDYLAWLDIEVNGYKLFVNSKNKDFISENNIYTKNDYITAFYRALASPFYALAFGFLKGMESFLYVLIVFLPVDFILRKYRIDKENIKFKIFLSLYIVLNLLLFRSTFYSGYTVFFLPSYLKFKFAPYIMPLILNLISGAIIYIFYKDNKKLSYISFLIFFIVVNIYLSSLLYVPFAMTKIILK</sequence>
<feature type="transmembrane region" description="Helical" evidence="1">
    <location>
        <begin position="12"/>
        <end position="30"/>
    </location>
</feature>
<protein>
    <submittedName>
        <fullName evidence="2">Uncharacterized protein</fullName>
    </submittedName>
</protein>
<dbReference type="Proteomes" id="UP000029622">
    <property type="component" value="Unassembled WGS sequence"/>
</dbReference>
<dbReference type="EMBL" id="AZTB01000014">
    <property type="protein sequence ID" value="KGG80798.1"/>
    <property type="molecule type" value="Genomic_DNA"/>
</dbReference>
<keyword evidence="1" id="KW-0472">Membrane</keyword>
<evidence type="ECO:0000313" key="2">
    <source>
        <dbReference type="EMBL" id="KGG80798.1"/>
    </source>
</evidence>
<keyword evidence="1" id="KW-0812">Transmembrane</keyword>
<dbReference type="AlphaFoldDB" id="A0A096BJ65"/>
<gene>
    <name evidence="2" type="ORF">Y919_04205</name>
</gene>
<evidence type="ECO:0000256" key="1">
    <source>
        <dbReference type="SAM" id="Phobius"/>
    </source>
</evidence>
<keyword evidence="1" id="KW-1133">Transmembrane helix</keyword>
<feature type="transmembrane region" description="Helical" evidence="1">
    <location>
        <begin position="516"/>
        <end position="537"/>
    </location>
</feature>
<proteinExistence type="predicted"/>
<accession>A0A096BJ65</accession>
<feature type="transmembrane region" description="Helical" evidence="1">
    <location>
        <begin position="452"/>
        <end position="471"/>
    </location>
</feature>
<comment type="caution">
    <text evidence="2">The sequence shown here is derived from an EMBL/GenBank/DDBJ whole genome shotgun (WGS) entry which is preliminary data.</text>
</comment>
<dbReference type="RefSeq" id="WP_035162748.1">
    <property type="nucleotide sequence ID" value="NZ_AZTB01000014.1"/>
</dbReference>
<name>A0A096BJ65_9FIRM</name>
<organism evidence="2 3">
    <name type="scientific">Caloranaerobacter azorensis H53214</name>
    <dbReference type="NCBI Taxonomy" id="1156417"/>
    <lineage>
        <taxon>Bacteria</taxon>
        <taxon>Bacillati</taxon>
        <taxon>Bacillota</taxon>
        <taxon>Tissierellia</taxon>
        <taxon>Tissierellales</taxon>
        <taxon>Thermohalobacteraceae</taxon>
        <taxon>Caloranaerobacter</taxon>
    </lineage>
</organism>
<evidence type="ECO:0000313" key="3">
    <source>
        <dbReference type="Proteomes" id="UP000029622"/>
    </source>
</evidence>
<reference evidence="2 3" key="1">
    <citation type="submission" date="2013-12" db="EMBL/GenBank/DDBJ databases">
        <title>Draft genome sequence of Caloranaerobacter sp. H53214.</title>
        <authorList>
            <person name="Jiang L.J."/>
            <person name="Shao Z.Z."/>
            <person name="Long M.N."/>
        </authorList>
    </citation>
    <scope>NUCLEOTIDE SEQUENCE [LARGE SCALE GENOMIC DNA]</scope>
    <source>
        <strain evidence="2 3">H53214</strain>
    </source>
</reference>